<evidence type="ECO:0008006" key="4">
    <source>
        <dbReference type="Google" id="ProtNLM"/>
    </source>
</evidence>
<feature type="transmembrane region" description="Helical" evidence="1">
    <location>
        <begin position="59"/>
        <end position="81"/>
    </location>
</feature>
<feature type="transmembrane region" description="Helical" evidence="1">
    <location>
        <begin position="20"/>
        <end position="38"/>
    </location>
</feature>
<evidence type="ECO:0000256" key="1">
    <source>
        <dbReference type="SAM" id="Phobius"/>
    </source>
</evidence>
<proteinExistence type="predicted"/>
<keyword evidence="1" id="KW-1133">Transmembrane helix</keyword>
<organism evidence="2 3">
    <name type="scientific">Candidatus Buchananbacteria bacterium RIFCSPLOWO2_01_FULL_45_31</name>
    <dbReference type="NCBI Taxonomy" id="1797545"/>
    <lineage>
        <taxon>Bacteria</taxon>
        <taxon>Candidatus Buchananiibacteriota</taxon>
    </lineage>
</organism>
<dbReference type="Proteomes" id="UP000177250">
    <property type="component" value="Unassembled WGS sequence"/>
</dbReference>
<dbReference type="AlphaFoldDB" id="A0A1G1YM69"/>
<protein>
    <recommendedName>
        <fullName evidence="4">DUF3307 domain-containing protein</fullName>
    </recommendedName>
</protein>
<dbReference type="EMBL" id="MHIO01000030">
    <property type="protein sequence ID" value="OGY53364.1"/>
    <property type="molecule type" value="Genomic_DNA"/>
</dbReference>
<feature type="transmembrane region" description="Helical" evidence="1">
    <location>
        <begin position="87"/>
        <end position="109"/>
    </location>
</feature>
<accession>A0A1G1YM69</accession>
<feature type="transmembrane region" description="Helical" evidence="1">
    <location>
        <begin position="130"/>
        <end position="151"/>
    </location>
</feature>
<keyword evidence="1" id="KW-0812">Transmembrane</keyword>
<reference evidence="2 3" key="1">
    <citation type="journal article" date="2016" name="Nat. Commun.">
        <title>Thousands of microbial genomes shed light on interconnected biogeochemical processes in an aquifer system.</title>
        <authorList>
            <person name="Anantharaman K."/>
            <person name="Brown C.T."/>
            <person name="Hug L.A."/>
            <person name="Sharon I."/>
            <person name="Castelle C.J."/>
            <person name="Probst A.J."/>
            <person name="Thomas B.C."/>
            <person name="Singh A."/>
            <person name="Wilkins M.J."/>
            <person name="Karaoz U."/>
            <person name="Brodie E.L."/>
            <person name="Williams K.H."/>
            <person name="Hubbard S.S."/>
            <person name="Banfield J.F."/>
        </authorList>
    </citation>
    <scope>NUCLEOTIDE SEQUENCE [LARGE SCALE GENOMIC DNA]</scope>
</reference>
<evidence type="ECO:0000313" key="2">
    <source>
        <dbReference type="EMBL" id="OGY53364.1"/>
    </source>
</evidence>
<gene>
    <name evidence="2" type="ORF">A3B15_00470</name>
</gene>
<keyword evidence="1" id="KW-0472">Membrane</keyword>
<name>A0A1G1YM69_9BACT</name>
<evidence type="ECO:0000313" key="3">
    <source>
        <dbReference type="Proteomes" id="UP000177250"/>
    </source>
</evidence>
<sequence length="154" mass="17063">MFLTVHGTAGAIIGLQTGNPLLAFLFGLISHYIFDMIPHGDEKMIADHQNVSPQEIKKIAQIGSIDGLTMLFLLGGLLYSGRLPLDLAVLFGVAGGILPDFLNAFYQLLKFKWLKFHYDFHLWLHGVLKKFAVSFKTGLAIQAAILAVLLWRVV</sequence>
<comment type="caution">
    <text evidence="2">The sequence shown here is derived from an EMBL/GenBank/DDBJ whole genome shotgun (WGS) entry which is preliminary data.</text>
</comment>